<protein>
    <submittedName>
        <fullName evidence="2">Uncharacterized protein</fullName>
    </submittedName>
</protein>
<gene>
    <name evidence="2" type="ORF">CLUP02_01075</name>
</gene>
<sequence length="98" mass="11122">MRPRDPRVNWYLDASPILVVFMCLFLSMLVPTTLTSLSELSPLFSLPSLPIYYTILSRPDVVALSGVMPPFCFQDCHYFYRTALRGLNISTNVSPLYA</sequence>
<name>A0A9Q8W8U2_9PEZI</name>
<keyword evidence="1" id="KW-1133">Transmembrane helix</keyword>
<evidence type="ECO:0000313" key="3">
    <source>
        <dbReference type="Proteomes" id="UP000830671"/>
    </source>
</evidence>
<keyword evidence="3" id="KW-1185">Reference proteome</keyword>
<dbReference type="EMBL" id="CP019471">
    <property type="protein sequence ID" value="UQC74424.1"/>
    <property type="molecule type" value="Genomic_DNA"/>
</dbReference>
<dbReference type="GeneID" id="73335127"/>
<organism evidence="2 3">
    <name type="scientific">Colletotrichum lupini</name>
    <dbReference type="NCBI Taxonomy" id="145971"/>
    <lineage>
        <taxon>Eukaryota</taxon>
        <taxon>Fungi</taxon>
        <taxon>Dikarya</taxon>
        <taxon>Ascomycota</taxon>
        <taxon>Pezizomycotina</taxon>
        <taxon>Sordariomycetes</taxon>
        <taxon>Hypocreomycetidae</taxon>
        <taxon>Glomerellales</taxon>
        <taxon>Glomerellaceae</taxon>
        <taxon>Colletotrichum</taxon>
        <taxon>Colletotrichum acutatum species complex</taxon>
    </lineage>
</organism>
<evidence type="ECO:0000256" key="1">
    <source>
        <dbReference type="SAM" id="Phobius"/>
    </source>
</evidence>
<keyword evidence="1" id="KW-0812">Transmembrane</keyword>
<keyword evidence="1" id="KW-0472">Membrane</keyword>
<feature type="transmembrane region" description="Helical" evidence="1">
    <location>
        <begin position="12"/>
        <end position="31"/>
    </location>
</feature>
<dbReference type="Proteomes" id="UP000830671">
    <property type="component" value="Chromosome 1"/>
</dbReference>
<dbReference type="KEGG" id="clup:CLUP02_01075"/>
<evidence type="ECO:0000313" key="2">
    <source>
        <dbReference type="EMBL" id="UQC74424.1"/>
    </source>
</evidence>
<proteinExistence type="predicted"/>
<reference evidence="2" key="1">
    <citation type="journal article" date="2021" name="Mol. Plant Microbe Interact.">
        <title>Complete Genome Sequence of the Plant-Pathogenic Fungus Colletotrichum lupini.</title>
        <authorList>
            <person name="Baroncelli R."/>
            <person name="Pensec F."/>
            <person name="Da Lio D."/>
            <person name="Boufleur T."/>
            <person name="Vicente I."/>
            <person name="Sarrocco S."/>
            <person name="Picot A."/>
            <person name="Baraldi E."/>
            <person name="Sukno S."/>
            <person name="Thon M."/>
            <person name="Le Floch G."/>
        </authorList>
    </citation>
    <scope>NUCLEOTIDE SEQUENCE</scope>
    <source>
        <strain evidence="2">IMI 504893</strain>
    </source>
</reference>
<accession>A0A9Q8W8U2</accession>
<dbReference type="AlphaFoldDB" id="A0A9Q8W8U2"/>
<dbReference type="RefSeq" id="XP_049136074.1">
    <property type="nucleotide sequence ID" value="XM_049280117.1"/>
</dbReference>